<dbReference type="EMBL" id="CP064782">
    <property type="protein sequence ID" value="QWT50142.1"/>
    <property type="molecule type" value="Genomic_DNA"/>
</dbReference>
<dbReference type="PROSITE" id="PS50893">
    <property type="entry name" value="ABC_TRANSPORTER_2"/>
    <property type="match status" value="1"/>
</dbReference>
<sequence>MGANLEAALSREARSGTVASTEAGEGLVARFAIRYGDFSLDVDLTLPGRGVTALFGQSGCGKTSLLRAIAGLERHPGGYLAVNGQVWQEGRHFLPTHRRPLGYVFQEASLFPHLSVQANLAYGQRRVPGADRRVAFDQAVGLLDIGHLLGRYPDHLSGGERQRVAIARALLTSPGLLLMDEPLAALDHQRKAEILPYLEKLHDELDIPMLYVSHSPDEVARLADHLVLLAEGQVLASGPLKETLARLDLPLALGDEAGVVVEGTVAALDPEYGLVRIDFPGGAVHVAHDGVKLGRRLRFQVRARDVSLTLNRAEDTSILNVLAATVVAESAADTPAHVLLRLDAGGTPLLARITRRSRDQLGIRTGARVWAQIKAVALLA</sequence>
<dbReference type="PROSITE" id="PS51866">
    <property type="entry name" value="MOP"/>
    <property type="match status" value="1"/>
</dbReference>
<dbReference type="GO" id="GO:0005524">
    <property type="term" value="F:ATP binding"/>
    <property type="evidence" value="ECO:0007669"/>
    <property type="project" value="UniProtKB-KW"/>
</dbReference>
<keyword evidence="3" id="KW-0547">Nucleotide-binding</keyword>
<evidence type="ECO:0000313" key="10">
    <source>
        <dbReference type="EMBL" id="QWT50142.1"/>
    </source>
</evidence>
<evidence type="ECO:0000313" key="11">
    <source>
        <dbReference type="Proteomes" id="UP000683428"/>
    </source>
</evidence>
<keyword evidence="7" id="KW-0500">Molybdenum</keyword>
<dbReference type="KEGG" id="aiq:Azoinq_05980"/>
<proteinExistence type="predicted"/>
<dbReference type="InterPro" id="IPR011868">
    <property type="entry name" value="ModC_ABC_ATP-bd"/>
</dbReference>
<dbReference type="PROSITE" id="PS00211">
    <property type="entry name" value="ABC_TRANSPORTER_1"/>
    <property type="match status" value="1"/>
</dbReference>
<name>A0A975SPJ2_9RHOO</name>
<keyword evidence="2" id="KW-0997">Cell inner membrane</keyword>
<keyword evidence="6" id="KW-0472">Membrane</keyword>
<dbReference type="PANTHER" id="PTHR43514:SF10">
    <property type="entry name" value="MOLYBDENUM IMPORT ATP-BINDING PROTEIN MODC 2"/>
    <property type="match status" value="1"/>
</dbReference>
<dbReference type="GO" id="GO:0016020">
    <property type="term" value="C:membrane"/>
    <property type="evidence" value="ECO:0007669"/>
    <property type="project" value="InterPro"/>
</dbReference>
<dbReference type="InterPro" id="IPR004606">
    <property type="entry name" value="Mop_domain"/>
</dbReference>
<dbReference type="PANTHER" id="PTHR43514">
    <property type="entry name" value="ABC TRANSPORTER I FAMILY MEMBER 10"/>
    <property type="match status" value="1"/>
</dbReference>
<organism evidence="10 11">
    <name type="scientific">Azospira inquinata</name>
    <dbReference type="NCBI Taxonomy" id="2785627"/>
    <lineage>
        <taxon>Bacteria</taxon>
        <taxon>Pseudomonadati</taxon>
        <taxon>Pseudomonadota</taxon>
        <taxon>Betaproteobacteria</taxon>
        <taxon>Rhodocyclales</taxon>
        <taxon>Rhodocyclaceae</taxon>
        <taxon>Azospira</taxon>
    </lineage>
</organism>
<dbReference type="Pfam" id="PF00005">
    <property type="entry name" value="ABC_tran"/>
    <property type="match status" value="1"/>
</dbReference>
<evidence type="ECO:0000259" key="8">
    <source>
        <dbReference type="PROSITE" id="PS50893"/>
    </source>
</evidence>
<reference evidence="10" key="1">
    <citation type="submission" date="2020-11" db="EMBL/GenBank/DDBJ databases">
        <title>Azospira inquinata sp. nov.</title>
        <authorList>
            <person name="Moe W.M."/>
            <person name="Mikes M.C."/>
        </authorList>
    </citation>
    <scope>NUCLEOTIDE SEQUENCE</scope>
    <source>
        <strain evidence="10">Azo-3</strain>
    </source>
</reference>
<accession>A0A975SPJ2</accession>
<feature type="domain" description="ABC transporter" evidence="8">
    <location>
        <begin position="13"/>
        <end position="256"/>
    </location>
</feature>
<keyword evidence="4 10" id="KW-0067">ATP-binding</keyword>
<keyword evidence="5" id="KW-1278">Translocase</keyword>
<evidence type="ECO:0000256" key="3">
    <source>
        <dbReference type="ARBA" id="ARBA00022741"/>
    </source>
</evidence>
<dbReference type="NCBIfam" id="TIGR02142">
    <property type="entry name" value="modC_ABC"/>
    <property type="match status" value="1"/>
</dbReference>
<evidence type="ECO:0000256" key="6">
    <source>
        <dbReference type="ARBA" id="ARBA00023136"/>
    </source>
</evidence>
<keyword evidence="11" id="KW-1185">Reference proteome</keyword>
<protein>
    <submittedName>
        <fullName evidence="10">Molybdenum ABC transporter ATP-binding protein</fullName>
    </submittedName>
</protein>
<evidence type="ECO:0000256" key="1">
    <source>
        <dbReference type="ARBA" id="ARBA00022475"/>
    </source>
</evidence>
<feature type="domain" description="Mop" evidence="9">
    <location>
        <begin position="315"/>
        <end position="380"/>
    </location>
</feature>
<dbReference type="Proteomes" id="UP000683428">
    <property type="component" value="Chromosome"/>
</dbReference>
<dbReference type="GO" id="GO:0140359">
    <property type="term" value="F:ABC-type transporter activity"/>
    <property type="evidence" value="ECO:0007669"/>
    <property type="project" value="InterPro"/>
</dbReference>
<evidence type="ECO:0000256" key="7">
    <source>
        <dbReference type="PROSITE-ProRule" id="PRU01213"/>
    </source>
</evidence>
<dbReference type="RefSeq" id="WP_216131038.1">
    <property type="nucleotide sequence ID" value="NZ_CP064782.1"/>
</dbReference>
<dbReference type="AlphaFoldDB" id="A0A975SPJ2"/>
<gene>
    <name evidence="10" type="primary">modC</name>
    <name evidence="10" type="ORF">Azoinq_05980</name>
</gene>
<dbReference type="InterPro" id="IPR003439">
    <property type="entry name" value="ABC_transporter-like_ATP-bd"/>
</dbReference>
<keyword evidence="1" id="KW-1003">Cell membrane</keyword>
<evidence type="ECO:0000256" key="2">
    <source>
        <dbReference type="ARBA" id="ARBA00022519"/>
    </source>
</evidence>
<dbReference type="InterPro" id="IPR050334">
    <property type="entry name" value="Molybdenum_import_ModC"/>
</dbReference>
<dbReference type="GO" id="GO:0015098">
    <property type="term" value="F:molybdate ion transmembrane transporter activity"/>
    <property type="evidence" value="ECO:0007669"/>
    <property type="project" value="InterPro"/>
</dbReference>
<dbReference type="InterPro" id="IPR005116">
    <property type="entry name" value="Transp-assoc_OB_typ1"/>
</dbReference>
<dbReference type="SMART" id="SM00382">
    <property type="entry name" value="AAA"/>
    <property type="match status" value="1"/>
</dbReference>
<dbReference type="GO" id="GO:0016887">
    <property type="term" value="F:ATP hydrolysis activity"/>
    <property type="evidence" value="ECO:0007669"/>
    <property type="project" value="InterPro"/>
</dbReference>
<dbReference type="Pfam" id="PF03459">
    <property type="entry name" value="TOBE"/>
    <property type="match status" value="1"/>
</dbReference>
<evidence type="ECO:0000256" key="4">
    <source>
        <dbReference type="ARBA" id="ARBA00022840"/>
    </source>
</evidence>
<dbReference type="InterPro" id="IPR003593">
    <property type="entry name" value="AAA+_ATPase"/>
</dbReference>
<evidence type="ECO:0000256" key="5">
    <source>
        <dbReference type="ARBA" id="ARBA00022967"/>
    </source>
</evidence>
<dbReference type="InterPro" id="IPR017871">
    <property type="entry name" value="ABC_transporter-like_CS"/>
</dbReference>
<evidence type="ECO:0000259" key="9">
    <source>
        <dbReference type="PROSITE" id="PS51866"/>
    </source>
</evidence>